<dbReference type="EMBL" id="JAUHHV010000010">
    <property type="protein sequence ID" value="KAK1409902.1"/>
    <property type="molecule type" value="Genomic_DNA"/>
</dbReference>
<proteinExistence type="predicted"/>
<sequence>MVIPDSPRRRSIPAYIIMLVAATSSQSPFTGSGLEINVYKTSHSTSLLPFFLLLHQHIISFTVSGWVRKRFISVLLSLVMSTLASPQPLDI</sequence>
<dbReference type="AlphaFoldDB" id="A0AAD8JWD8"/>
<gene>
    <name evidence="1" type="ORF">QVD17_36431</name>
</gene>
<name>A0AAD8JWD8_TARER</name>
<keyword evidence="2" id="KW-1185">Reference proteome</keyword>
<dbReference type="Proteomes" id="UP001229421">
    <property type="component" value="Unassembled WGS sequence"/>
</dbReference>
<comment type="caution">
    <text evidence="1">The sequence shown here is derived from an EMBL/GenBank/DDBJ whole genome shotgun (WGS) entry which is preliminary data.</text>
</comment>
<accession>A0AAD8JWD8</accession>
<evidence type="ECO:0000313" key="2">
    <source>
        <dbReference type="Proteomes" id="UP001229421"/>
    </source>
</evidence>
<evidence type="ECO:0000313" key="1">
    <source>
        <dbReference type="EMBL" id="KAK1409902.1"/>
    </source>
</evidence>
<protein>
    <submittedName>
        <fullName evidence="1">Uncharacterized protein</fullName>
    </submittedName>
</protein>
<organism evidence="1 2">
    <name type="scientific">Tagetes erecta</name>
    <name type="common">African marigold</name>
    <dbReference type="NCBI Taxonomy" id="13708"/>
    <lineage>
        <taxon>Eukaryota</taxon>
        <taxon>Viridiplantae</taxon>
        <taxon>Streptophyta</taxon>
        <taxon>Embryophyta</taxon>
        <taxon>Tracheophyta</taxon>
        <taxon>Spermatophyta</taxon>
        <taxon>Magnoliopsida</taxon>
        <taxon>eudicotyledons</taxon>
        <taxon>Gunneridae</taxon>
        <taxon>Pentapetalae</taxon>
        <taxon>asterids</taxon>
        <taxon>campanulids</taxon>
        <taxon>Asterales</taxon>
        <taxon>Asteraceae</taxon>
        <taxon>Asteroideae</taxon>
        <taxon>Heliantheae alliance</taxon>
        <taxon>Tageteae</taxon>
        <taxon>Tagetes</taxon>
    </lineage>
</organism>
<reference evidence="1" key="1">
    <citation type="journal article" date="2023" name="bioRxiv">
        <title>Improved chromosome-level genome assembly for marigold (Tagetes erecta).</title>
        <authorList>
            <person name="Jiang F."/>
            <person name="Yuan L."/>
            <person name="Wang S."/>
            <person name="Wang H."/>
            <person name="Xu D."/>
            <person name="Wang A."/>
            <person name="Fan W."/>
        </authorList>
    </citation>
    <scope>NUCLEOTIDE SEQUENCE</scope>
    <source>
        <strain evidence="1">WSJ</strain>
        <tissue evidence="1">Leaf</tissue>
    </source>
</reference>